<comment type="cofactor">
    <cofactor evidence="1">
        <name>FAD</name>
        <dbReference type="ChEBI" id="CHEBI:57692"/>
    </cofactor>
</comment>
<dbReference type="PANTHER" id="PTHR43098">
    <property type="entry name" value="L-ORNITHINE N(5)-MONOOXYGENASE-RELATED"/>
    <property type="match status" value="1"/>
</dbReference>
<dbReference type="InterPro" id="IPR050775">
    <property type="entry name" value="FAD-binding_Monooxygenases"/>
</dbReference>
<name>A0A1H3BJ96_9RHOB</name>
<dbReference type="InterPro" id="IPR020946">
    <property type="entry name" value="Flavin_mOase-like"/>
</dbReference>
<evidence type="ECO:0000256" key="4">
    <source>
        <dbReference type="ARBA" id="ARBA00022827"/>
    </source>
</evidence>
<dbReference type="GO" id="GO:0050660">
    <property type="term" value="F:flavin adenine dinucleotide binding"/>
    <property type="evidence" value="ECO:0007669"/>
    <property type="project" value="InterPro"/>
</dbReference>
<proteinExistence type="inferred from homology"/>
<dbReference type="Proteomes" id="UP000199118">
    <property type="component" value="Unassembled WGS sequence"/>
</dbReference>
<evidence type="ECO:0000256" key="1">
    <source>
        <dbReference type="ARBA" id="ARBA00001974"/>
    </source>
</evidence>
<evidence type="ECO:0000256" key="7">
    <source>
        <dbReference type="ARBA" id="ARBA00023033"/>
    </source>
</evidence>
<evidence type="ECO:0000313" key="9">
    <source>
        <dbReference type="Proteomes" id="UP000199118"/>
    </source>
</evidence>
<reference evidence="8 9" key="1">
    <citation type="submission" date="2016-10" db="EMBL/GenBank/DDBJ databases">
        <authorList>
            <person name="de Groot N.N."/>
        </authorList>
    </citation>
    <scope>NUCLEOTIDE SEQUENCE [LARGE SCALE GENOMIC DNA]</scope>
    <source>
        <strain evidence="8 9">DSM 17890</strain>
    </source>
</reference>
<gene>
    <name evidence="8" type="ORF">SAMN05444336_10543</name>
</gene>
<dbReference type="SUPFAM" id="SSF51905">
    <property type="entry name" value="FAD/NAD(P)-binding domain"/>
    <property type="match status" value="3"/>
</dbReference>
<dbReference type="STRING" id="356660.SAMN05444336_10543"/>
<dbReference type="OrthoDB" id="312624at2"/>
<dbReference type="GO" id="GO:0050661">
    <property type="term" value="F:NADP binding"/>
    <property type="evidence" value="ECO:0007669"/>
    <property type="project" value="InterPro"/>
</dbReference>
<keyword evidence="3" id="KW-0285">Flavoprotein</keyword>
<evidence type="ECO:0000313" key="8">
    <source>
        <dbReference type="EMBL" id="SDX41791.1"/>
    </source>
</evidence>
<dbReference type="Pfam" id="PF00743">
    <property type="entry name" value="FMO-like"/>
    <property type="match status" value="1"/>
</dbReference>
<comment type="similarity">
    <text evidence="2">Belongs to the FAD-binding monooxygenase family.</text>
</comment>
<dbReference type="InterPro" id="IPR036188">
    <property type="entry name" value="FAD/NAD-bd_sf"/>
</dbReference>
<accession>A0A1H3BJ96</accession>
<dbReference type="EMBL" id="FNMZ01000005">
    <property type="protein sequence ID" value="SDX41791.1"/>
    <property type="molecule type" value="Genomic_DNA"/>
</dbReference>
<keyword evidence="9" id="KW-1185">Reference proteome</keyword>
<keyword evidence="5" id="KW-0521">NADP</keyword>
<dbReference type="GO" id="GO:0004499">
    <property type="term" value="F:N,N-dimethylaniline monooxygenase activity"/>
    <property type="evidence" value="ECO:0007669"/>
    <property type="project" value="InterPro"/>
</dbReference>
<sequence length="554" mass="60708">MTRNGDTATQPELFDAIVVGAGFGGMHMLHSLRGMGLRAVAFETGTGVGGTWFWNRYPGARCDVESMQYSYSWDAALQKEWRWTERYASQPEILAYANHVADRFDLTRDIRFETRVEAAEWDAARAVWRVRTSCGGRTAEAEATWLILATGCLSAAKKPEIPGIDDFAGPVFHTGDWPHEGVDFAGKSVAVIGTGSSGIQAIPEIARQAAGLTVFQRTPNYSIPASNRPLEDADFADWQAHYEERRRFAREQAPGGILYEPPIGEALTVDEDAFRKEMDRRWIVGGPNFRAAFTDVMVDEDANARVADYVRDRVRAIVKDPETAEDLCPTDYPIFTKRICVDTGYFETFNRPNVSLVNLRRTPIEAITPAGVRTTEGETPFDAIVCATGFDAMTGAILAIDIRGEGGVRIADKWAEGPRAYLGLALAGFPNMFTITGPGSPSVLSNMIVSIEYHVELIGRLIEAANARQGAVVAADREAEDAWVAHCGEVAAQTLYPRAASWYMGANVPGKPRVFMPYLGVDAYRRRVEAAAAEDWRGFDFAPAGQGAEAPSRA</sequence>
<evidence type="ECO:0000256" key="2">
    <source>
        <dbReference type="ARBA" id="ARBA00010139"/>
    </source>
</evidence>
<keyword evidence="4" id="KW-0274">FAD</keyword>
<keyword evidence="7 8" id="KW-0503">Monooxygenase</keyword>
<evidence type="ECO:0000256" key="6">
    <source>
        <dbReference type="ARBA" id="ARBA00023002"/>
    </source>
</evidence>
<dbReference type="Gene3D" id="3.50.50.60">
    <property type="entry name" value="FAD/NAD(P)-binding domain"/>
    <property type="match status" value="3"/>
</dbReference>
<evidence type="ECO:0000256" key="3">
    <source>
        <dbReference type="ARBA" id="ARBA00022630"/>
    </source>
</evidence>
<evidence type="ECO:0000256" key="5">
    <source>
        <dbReference type="ARBA" id="ARBA00022857"/>
    </source>
</evidence>
<organism evidence="8 9">
    <name type="scientific">Albimonas donghaensis</name>
    <dbReference type="NCBI Taxonomy" id="356660"/>
    <lineage>
        <taxon>Bacteria</taxon>
        <taxon>Pseudomonadati</taxon>
        <taxon>Pseudomonadota</taxon>
        <taxon>Alphaproteobacteria</taxon>
        <taxon>Rhodobacterales</taxon>
        <taxon>Paracoccaceae</taxon>
        <taxon>Albimonas</taxon>
    </lineage>
</organism>
<protein>
    <submittedName>
        <fullName evidence="8">Cyclohexanone monooxygenase</fullName>
    </submittedName>
</protein>
<dbReference type="RefSeq" id="WP_092683011.1">
    <property type="nucleotide sequence ID" value="NZ_FNMZ01000005.1"/>
</dbReference>
<dbReference type="AlphaFoldDB" id="A0A1H3BJ96"/>
<keyword evidence="6" id="KW-0560">Oxidoreductase</keyword>
<dbReference type="PRINTS" id="PR00411">
    <property type="entry name" value="PNDRDTASEI"/>
</dbReference>
<dbReference type="PANTHER" id="PTHR43098:SF3">
    <property type="entry name" value="L-ORNITHINE N(5)-MONOOXYGENASE-RELATED"/>
    <property type="match status" value="1"/>
</dbReference>